<comment type="caution">
    <text evidence="3">The sequence shown here is derived from an EMBL/GenBank/DDBJ whole genome shotgun (WGS) entry which is preliminary data.</text>
</comment>
<evidence type="ECO:0000256" key="1">
    <source>
        <dbReference type="ARBA" id="ARBA00022801"/>
    </source>
</evidence>
<keyword evidence="4" id="KW-1185">Reference proteome</keyword>
<proteinExistence type="predicted"/>
<dbReference type="InterPro" id="IPR029058">
    <property type="entry name" value="AB_hydrolase_fold"/>
</dbReference>
<dbReference type="EMBL" id="BAABCJ010000005">
    <property type="protein sequence ID" value="GAA3706078.1"/>
    <property type="molecule type" value="Genomic_DNA"/>
</dbReference>
<feature type="domain" description="BD-FAE-like" evidence="2">
    <location>
        <begin position="28"/>
        <end position="224"/>
    </location>
</feature>
<organism evidence="3 4">
    <name type="scientific">Zhihengliuella alba</name>
    <dbReference type="NCBI Taxonomy" id="547018"/>
    <lineage>
        <taxon>Bacteria</taxon>
        <taxon>Bacillati</taxon>
        <taxon>Actinomycetota</taxon>
        <taxon>Actinomycetes</taxon>
        <taxon>Micrococcales</taxon>
        <taxon>Micrococcaceae</taxon>
        <taxon>Zhihengliuella</taxon>
    </lineage>
</organism>
<reference evidence="4" key="1">
    <citation type="journal article" date="2019" name="Int. J. Syst. Evol. Microbiol.">
        <title>The Global Catalogue of Microorganisms (GCM) 10K type strain sequencing project: providing services to taxonomists for standard genome sequencing and annotation.</title>
        <authorList>
            <consortium name="The Broad Institute Genomics Platform"/>
            <consortium name="The Broad Institute Genome Sequencing Center for Infectious Disease"/>
            <person name="Wu L."/>
            <person name="Ma J."/>
        </authorList>
    </citation>
    <scope>NUCLEOTIDE SEQUENCE [LARGE SCALE GENOMIC DNA]</scope>
    <source>
        <strain evidence="4">JCM 16961</strain>
    </source>
</reference>
<evidence type="ECO:0000259" key="2">
    <source>
        <dbReference type="Pfam" id="PF20434"/>
    </source>
</evidence>
<dbReference type="Pfam" id="PF20434">
    <property type="entry name" value="BD-FAE"/>
    <property type="match status" value="1"/>
</dbReference>
<dbReference type="SUPFAM" id="SSF53474">
    <property type="entry name" value="alpha/beta-Hydrolases"/>
    <property type="match status" value="1"/>
</dbReference>
<evidence type="ECO:0000313" key="3">
    <source>
        <dbReference type="EMBL" id="GAA3706078.1"/>
    </source>
</evidence>
<accession>A0ABP7DI78</accession>
<dbReference type="InterPro" id="IPR049492">
    <property type="entry name" value="BD-FAE-like_dom"/>
</dbReference>
<dbReference type="InterPro" id="IPR050300">
    <property type="entry name" value="GDXG_lipolytic_enzyme"/>
</dbReference>
<dbReference type="PANTHER" id="PTHR48081">
    <property type="entry name" value="AB HYDROLASE SUPERFAMILY PROTEIN C4A8.06C"/>
    <property type="match status" value="1"/>
</dbReference>
<sequence length="278" mass="29489">MSNRPTAASDVAYTLHHYGEAPSQFLELVLPSLEHGEHPRGVAVVIHGGYWRAKYGADLGLPLAADLAQHGWVAANLEYRRIDGDDPEDAGGWPATFEDVAAGIDALADLLPESYRGLPVYAVGHSAGGHLAVWAAHRTEFDAGRVGAEPRVPLAGVVSQAGLLDLHLAHEMQLSDDAAGSLMGSTPVDAPEDWHHADPARLAPAPVDVVVLHPEADEDVPAAVAHSYCEAAAGSGASPRFRPVPGDHLALIDPTSRAWRLTVRELERLAGLEEAERD</sequence>
<dbReference type="Gene3D" id="3.40.50.1820">
    <property type="entry name" value="alpha/beta hydrolase"/>
    <property type="match status" value="1"/>
</dbReference>
<protein>
    <submittedName>
        <fullName evidence="3">Alpha/beta hydrolase</fullName>
    </submittedName>
</protein>
<evidence type="ECO:0000313" key="4">
    <source>
        <dbReference type="Proteomes" id="UP001501536"/>
    </source>
</evidence>
<keyword evidence="1 3" id="KW-0378">Hydrolase</keyword>
<dbReference type="PANTHER" id="PTHR48081:SF33">
    <property type="entry name" value="KYNURENINE FORMAMIDASE"/>
    <property type="match status" value="1"/>
</dbReference>
<dbReference type="Proteomes" id="UP001501536">
    <property type="component" value="Unassembled WGS sequence"/>
</dbReference>
<dbReference type="RefSeq" id="WP_344883764.1">
    <property type="nucleotide sequence ID" value="NZ_BAABCJ010000005.1"/>
</dbReference>
<gene>
    <name evidence="3" type="ORF">GCM10022377_19810</name>
</gene>
<name>A0ABP7DI78_9MICC</name>
<dbReference type="GO" id="GO:0016787">
    <property type="term" value="F:hydrolase activity"/>
    <property type="evidence" value="ECO:0007669"/>
    <property type="project" value="UniProtKB-KW"/>
</dbReference>